<dbReference type="InterPro" id="IPR008948">
    <property type="entry name" value="L-Aspartase-like"/>
</dbReference>
<comment type="catalytic activity">
    <reaction evidence="3">
        <text>(S)-malate = fumarate + H2O</text>
        <dbReference type="Rhea" id="RHEA:12460"/>
        <dbReference type="ChEBI" id="CHEBI:15377"/>
        <dbReference type="ChEBI" id="CHEBI:15589"/>
        <dbReference type="ChEBI" id="CHEBI:29806"/>
        <dbReference type="EC" id="4.2.1.2"/>
    </reaction>
</comment>
<dbReference type="PRINTS" id="PR00149">
    <property type="entry name" value="FUMRATELYASE"/>
</dbReference>
<dbReference type="InterPro" id="IPR018951">
    <property type="entry name" value="Fumarase_C_C"/>
</dbReference>
<dbReference type="InterPro" id="IPR020557">
    <property type="entry name" value="Fumarate_lyase_CS"/>
</dbReference>
<organism evidence="6 7">
    <name type="scientific">Cupriavidus pampae</name>
    <dbReference type="NCBI Taxonomy" id="659251"/>
    <lineage>
        <taxon>Bacteria</taxon>
        <taxon>Pseudomonadati</taxon>
        <taxon>Pseudomonadota</taxon>
        <taxon>Betaproteobacteria</taxon>
        <taxon>Burkholderiales</taxon>
        <taxon>Burkholderiaceae</taxon>
        <taxon>Cupriavidus</taxon>
    </lineage>
</organism>
<dbReference type="HAMAP" id="MF_00743">
    <property type="entry name" value="FumaraseC"/>
    <property type="match status" value="1"/>
</dbReference>
<dbReference type="Proteomes" id="UP000706525">
    <property type="component" value="Unassembled WGS sequence"/>
</dbReference>
<evidence type="ECO:0000259" key="4">
    <source>
        <dbReference type="Pfam" id="PF00206"/>
    </source>
</evidence>
<dbReference type="SUPFAM" id="SSF48557">
    <property type="entry name" value="L-aspartase-like"/>
    <property type="match status" value="1"/>
</dbReference>
<evidence type="ECO:0000313" key="7">
    <source>
        <dbReference type="Proteomes" id="UP000706525"/>
    </source>
</evidence>
<dbReference type="InterPro" id="IPR022761">
    <property type="entry name" value="Fumarate_lyase_N"/>
</dbReference>
<dbReference type="Gene3D" id="1.10.40.30">
    <property type="entry name" value="Fumarase/aspartase (C-terminal domain)"/>
    <property type="match status" value="1"/>
</dbReference>
<dbReference type="NCBIfam" id="TIGR00979">
    <property type="entry name" value="fumC_II"/>
    <property type="match status" value="1"/>
</dbReference>
<evidence type="ECO:0000256" key="1">
    <source>
        <dbReference type="ARBA" id="ARBA00009084"/>
    </source>
</evidence>
<feature type="active site" evidence="3">
    <location>
        <position position="336"/>
    </location>
</feature>
<dbReference type="EC" id="4.2.1.2" evidence="3"/>
<comment type="subunit">
    <text evidence="3">Homotetramer.</text>
</comment>
<feature type="binding site" evidence="3">
    <location>
        <position position="337"/>
    </location>
    <ligand>
        <name>substrate</name>
    </ligand>
</feature>
<dbReference type="EMBL" id="CAJZAG010000005">
    <property type="protein sequence ID" value="CAG9173861.1"/>
    <property type="molecule type" value="Genomic_DNA"/>
</dbReference>
<feature type="site" description="Important for catalytic activity" evidence="3">
    <location>
        <position position="349"/>
    </location>
</feature>
<keyword evidence="7" id="KW-1185">Reference proteome</keyword>
<dbReference type="PANTHER" id="PTHR11444">
    <property type="entry name" value="ASPARTATEAMMONIA/ARGININOSUCCINATE/ADENYLOSUCCINATE LYASE"/>
    <property type="match status" value="1"/>
</dbReference>
<keyword evidence="3" id="KW-0963">Cytoplasm</keyword>
<comment type="caution">
    <text evidence="6">The sequence shown here is derived from an EMBL/GenBank/DDBJ whole genome shotgun (WGS) entry which is preliminary data.</text>
</comment>
<keyword evidence="2 3" id="KW-0456">Lyase</keyword>
<feature type="binding site" evidence="3">
    <location>
        <begin position="157"/>
        <end position="159"/>
    </location>
    <ligand>
        <name>substrate</name>
    </ligand>
</feature>
<comment type="similarity">
    <text evidence="1 3">Belongs to the class-II fumarase/aspartase family. Fumarase subfamily.</text>
</comment>
<feature type="binding site" evidence="3">
    <location>
        <begin position="342"/>
        <end position="344"/>
    </location>
    <ligand>
        <name>substrate</name>
    </ligand>
</feature>
<feature type="binding site" evidence="3">
    <location>
        <position position="205"/>
    </location>
    <ligand>
        <name>substrate</name>
    </ligand>
</feature>
<comment type="pathway">
    <text evidence="3">Carbohydrate metabolism; tricarboxylic acid cycle; (S)-malate from fumarate: step 1/1.</text>
</comment>
<keyword evidence="3" id="KW-0816">Tricarboxylic acid cycle</keyword>
<dbReference type="Gene3D" id="1.20.200.10">
    <property type="entry name" value="Fumarase/aspartase (Central domain)"/>
    <property type="match status" value="1"/>
</dbReference>
<proteinExistence type="inferred from homology"/>
<dbReference type="InterPro" id="IPR024083">
    <property type="entry name" value="Fumarase/histidase_N"/>
</dbReference>
<comment type="miscellaneous">
    <text evidence="3">There are 2 substrate-binding sites: the catalytic A site, and the non-catalytic B site that may play a role in the transfer of substrate or product between the active site and the solvent. Alternatively, the B site may bind allosteric effectors.</text>
</comment>
<evidence type="ECO:0000259" key="5">
    <source>
        <dbReference type="Pfam" id="PF10415"/>
    </source>
</evidence>
<evidence type="ECO:0000313" key="6">
    <source>
        <dbReference type="EMBL" id="CAG9173861.1"/>
    </source>
</evidence>
<comment type="subcellular location">
    <subcellularLocation>
        <location evidence="3">Cytoplasm</location>
    </subcellularLocation>
</comment>
<feature type="domain" description="Fumarate lyase N-terminal" evidence="4">
    <location>
        <begin position="30"/>
        <end position="360"/>
    </location>
</feature>
<feature type="domain" description="Fumarase C C-terminal" evidence="5">
    <location>
        <begin position="426"/>
        <end position="478"/>
    </location>
</feature>
<dbReference type="PRINTS" id="PR00145">
    <property type="entry name" value="ARGSUCLYASE"/>
</dbReference>
<evidence type="ECO:0000256" key="2">
    <source>
        <dbReference type="ARBA" id="ARBA00023239"/>
    </source>
</evidence>
<comment type="function">
    <text evidence="3">Involved in the TCA cycle. Catalyzes the stereospecific interconversion of fumarate to L-malate.</text>
</comment>
<dbReference type="PANTHER" id="PTHR11444:SF1">
    <property type="entry name" value="FUMARATE HYDRATASE, MITOCHONDRIAL"/>
    <property type="match status" value="1"/>
</dbReference>
<dbReference type="InterPro" id="IPR000362">
    <property type="entry name" value="Fumarate_lyase_fam"/>
</dbReference>
<dbReference type="Pfam" id="PF00206">
    <property type="entry name" value="Lyase_1"/>
    <property type="match status" value="1"/>
</dbReference>
<name>A0ABN7YP04_9BURK</name>
<evidence type="ECO:0000256" key="3">
    <source>
        <dbReference type="HAMAP-Rule" id="MF_00743"/>
    </source>
</evidence>
<gene>
    <name evidence="6" type="primary">fumC_1</name>
    <name evidence="3" type="synonym">fumC</name>
    <name evidence="6" type="ORF">LMG32289_02982</name>
</gene>
<dbReference type="InterPro" id="IPR005677">
    <property type="entry name" value="Fum_hydII"/>
</dbReference>
<reference evidence="6 7" key="1">
    <citation type="submission" date="2021-08" db="EMBL/GenBank/DDBJ databases">
        <authorList>
            <person name="Peeters C."/>
        </authorList>
    </citation>
    <scope>NUCLEOTIDE SEQUENCE [LARGE SCALE GENOMIC DNA]</scope>
    <source>
        <strain evidence="6 7">LMG 32289</strain>
    </source>
</reference>
<accession>A0ABN7YP04</accession>
<comment type="caution">
    <text evidence="3">Lacks conserved residue(s) required for the propagation of feature annotation.</text>
</comment>
<sequence length="485" mass="51911">MSSSPSTPVVRDVPIGLNETGMRREFDSMGEVPVAADRYWGAQTQRSLQHFAIGDDRMPKAVYHAYGYVKKACALVNHTAGRLPEWKKDAIVRAADETIAGKLDDHYPLYVWQTGSGTQSNMNVNEVISNRAIQLLGGTLGTQEPVGPNDDVNMGQSSNDTFPTAMHIAAIEMIDTVLVPQVSQLADLIERKADGWSDVVKIGRTHLEDAVPLTVGQEWHGWAAQIRDAIVDIEGCRGGLYQLAVGGTAVGTGLNAPKGFSEAVAAQIAQLTGKPFITAPNKFAAQGSLDAMVRAHGTLRNLAVVLMKIANDMRWLASGPRCGLGELKLPDNEPGSSIMPGKVNPTQCEAMVMICLQVMGNDSAVAFAGSQGNFELNAMRPVIINNFLHSARILADGCDKFHKYSVEGTDINREKIQQYVEGSVMLVTALSPVIGYQNAAHIAETAIAEGLTLKQAALASGKVDEALFDRTIKPLDMVGHGLAGA</sequence>
<feature type="binding site" evidence="3">
    <location>
        <begin position="116"/>
        <end position="118"/>
    </location>
    <ligand>
        <name>substrate</name>
    </ligand>
</feature>
<dbReference type="GO" id="GO:0004333">
    <property type="term" value="F:fumarate hydratase activity"/>
    <property type="evidence" value="ECO:0007669"/>
    <property type="project" value="UniProtKB-EC"/>
</dbReference>
<dbReference type="Gene3D" id="1.10.275.10">
    <property type="entry name" value="Fumarase/aspartase (N-terminal domain)"/>
    <property type="match status" value="1"/>
</dbReference>
<feature type="active site" description="Proton donor/acceptor" evidence="3">
    <location>
        <position position="206"/>
    </location>
</feature>
<dbReference type="PROSITE" id="PS00163">
    <property type="entry name" value="FUMARATE_LYASES"/>
    <property type="match status" value="1"/>
</dbReference>
<dbReference type="CDD" id="cd01362">
    <property type="entry name" value="Fumarase_classII"/>
    <property type="match status" value="1"/>
</dbReference>
<dbReference type="Pfam" id="PF10415">
    <property type="entry name" value="FumaraseC_C"/>
    <property type="match status" value="1"/>
</dbReference>
<protein>
    <recommendedName>
        <fullName evidence="3">Fumarate hydratase class II</fullName>
        <shortName evidence="3">Fumarase C</shortName>
        <ecNumber evidence="3">4.2.1.2</ecNumber>
    </recommendedName>
    <alternativeName>
        <fullName evidence="3">Aerobic fumarase</fullName>
    </alternativeName>
    <alternativeName>
        <fullName evidence="3">Iron-independent fumarase</fullName>
    </alternativeName>
</protein>